<gene>
    <name evidence="1" type="ORF">DN412_37950</name>
</gene>
<keyword evidence="2" id="KW-1185">Reference proteome</keyword>
<protein>
    <submittedName>
        <fullName evidence="1">Uncharacterized protein</fullName>
    </submittedName>
</protein>
<name>A0A370NI74_9BURK</name>
<dbReference type="EMBL" id="QKWJ01000105">
    <property type="protein sequence ID" value="RDK05273.1"/>
    <property type="molecule type" value="Genomic_DNA"/>
</dbReference>
<proteinExistence type="predicted"/>
<organism evidence="1 2">
    <name type="scientific">Cupriavidus lacunae</name>
    <dbReference type="NCBI Taxonomy" id="2666307"/>
    <lineage>
        <taxon>Bacteria</taxon>
        <taxon>Pseudomonadati</taxon>
        <taxon>Pseudomonadota</taxon>
        <taxon>Betaproteobacteria</taxon>
        <taxon>Burkholderiales</taxon>
        <taxon>Burkholderiaceae</taxon>
        <taxon>Cupriavidus</taxon>
    </lineage>
</organism>
<evidence type="ECO:0000313" key="1">
    <source>
        <dbReference type="EMBL" id="RDK05273.1"/>
    </source>
</evidence>
<comment type="caution">
    <text evidence="1">The sequence shown here is derived from an EMBL/GenBank/DDBJ whole genome shotgun (WGS) entry which is preliminary data.</text>
</comment>
<sequence>MLALAYAGYRAWAKAGNLNFPDEKRYTLLQEILRYCAEECSLACCYPQEYRLREIAAMLDAAYPRYARTRERLSARRNRNVRAQH</sequence>
<reference evidence="2" key="1">
    <citation type="submission" date="2018-06" db="EMBL/GenBank/DDBJ databases">
        <authorList>
            <person name="Feng T."/>
            <person name="Jeon C.O."/>
        </authorList>
    </citation>
    <scope>NUCLEOTIDE SEQUENCE [LARGE SCALE GENOMIC DNA]</scope>
    <source>
        <strain evidence="2">S23</strain>
    </source>
</reference>
<dbReference type="Proteomes" id="UP000255165">
    <property type="component" value="Unassembled WGS sequence"/>
</dbReference>
<dbReference type="AlphaFoldDB" id="A0A370NI74"/>
<evidence type="ECO:0000313" key="2">
    <source>
        <dbReference type="Proteomes" id="UP000255165"/>
    </source>
</evidence>
<accession>A0A370NI74</accession>